<feature type="region of interest" description="Disordered" evidence="1">
    <location>
        <begin position="1"/>
        <end position="23"/>
    </location>
</feature>
<comment type="caution">
    <text evidence="2">The sequence shown here is derived from an EMBL/GenBank/DDBJ whole genome shotgun (WGS) entry which is preliminary data.</text>
</comment>
<dbReference type="Pfam" id="PF15324">
    <property type="entry name" value="TALPID3"/>
    <property type="match status" value="1"/>
</dbReference>
<feature type="region of interest" description="Disordered" evidence="1">
    <location>
        <begin position="71"/>
        <end position="91"/>
    </location>
</feature>
<dbReference type="EMBL" id="JAHRIM010043588">
    <property type="protein sequence ID" value="MEQ2267857.1"/>
    <property type="molecule type" value="Genomic_DNA"/>
</dbReference>
<evidence type="ECO:0000313" key="2">
    <source>
        <dbReference type="EMBL" id="MEQ2267857.1"/>
    </source>
</evidence>
<protein>
    <submittedName>
        <fullName evidence="2">Uncharacterized protein</fullName>
    </submittedName>
</protein>
<accession>A0ABV0WE46</accession>
<evidence type="ECO:0000313" key="3">
    <source>
        <dbReference type="Proteomes" id="UP001444071"/>
    </source>
</evidence>
<reference evidence="2 3" key="1">
    <citation type="submission" date="2021-06" db="EMBL/GenBank/DDBJ databases">
        <authorList>
            <person name="Palmer J.M."/>
        </authorList>
    </citation>
    <scope>NUCLEOTIDE SEQUENCE [LARGE SCALE GENOMIC DNA]</scope>
    <source>
        <strain evidence="2 3">XR_2019</strain>
        <tissue evidence="2">Muscle</tissue>
    </source>
</reference>
<evidence type="ECO:0000256" key="1">
    <source>
        <dbReference type="SAM" id="MobiDB-lite"/>
    </source>
</evidence>
<dbReference type="Proteomes" id="UP001444071">
    <property type="component" value="Unassembled WGS sequence"/>
</dbReference>
<proteinExistence type="predicted"/>
<name>A0ABV0WE46_9TELE</name>
<gene>
    <name evidence="2" type="ORF">XENORESO_011488</name>
</gene>
<organism evidence="2 3">
    <name type="scientific">Xenotaenia resolanae</name>
    <dbReference type="NCBI Taxonomy" id="208358"/>
    <lineage>
        <taxon>Eukaryota</taxon>
        <taxon>Metazoa</taxon>
        <taxon>Chordata</taxon>
        <taxon>Craniata</taxon>
        <taxon>Vertebrata</taxon>
        <taxon>Euteleostomi</taxon>
        <taxon>Actinopterygii</taxon>
        <taxon>Neopterygii</taxon>
        <taxon>Teleostei</taxon>
        <taxon>Neoteleostei</taxon>
        <taxon>Acanthomorphata</taxon>
        <taxon>Ovalentaria</taxon>
        <taxon>Atherinomorphae</taxon>
        <taxon>Cyprinodontiformes</taxon>
        <taxon>Goodeidae</taxon>
        <taxon>Xenotaenia</taxon>
    </lineage>
</organism>
<dbReference type="InterPro" id="IPR029246">
    <property type="entry name" value="TALPID3"/>
</dbReference>
<feature type="compositionally biased region" description="Basic and acidic residues" evidence="1">
    <location>
        <begin position="79"/>
        <end position="89"/>
    </location>
</feature>
<keyword evidence="3" id="KW-1185">Reference proteome</keyword>
<sequence length="202" mass="21539">MLSPTPSDPTALSPGRSSCSSDTGDILIRSTRIVLPDGRQEAAEITQPVQITVQKLRDPQPVQPNRIKEKQRLQKARHKPEVVDPKRAAADSQIGQELQTSCYKGGERGVVLGALRQRCHITHHKREVSVQLLEPRLPPNTSNHQNTPDLRADAAAGVSGGQTEVSTGCLGDISKTAAAAAAAAVAATAPLIKVVTWAAWKT</sequence>